<dbReference type="GO" id="GO:0005811">
    <property type="term" value="C:lipid droplet"/>
    <property type="evidence" value="ECO:0007669"/>
    <property type="project" value="UniProtKB-SubCell"/>
</dbReference>
<dbReference type="PANTHER" id="PTHR13390:SF0">
    <property type="entry name" value="LIPID DROPLET-ASSOCIATED HYDROLASE"/>
    <property type="match status" value="1"/>
</dbReference>
<gene>
    <name evidence="9" type="ORF">ACOC_LOCUS12502</name>
</gene>
<protein>
    <recommendedName>
        <fullName evidence="3">Lipid droplet-associated hydrolase</fullName>
        <ecNumber evidence="7">3.1.1.13</ecNumber>
    </recommendedName>
    <alternativeName>
        <fullName evidence="6">Lipid droplet-associated serine hydrolase</fullName>
    </alternativeName>
</protein>
<evidence type="ECO:0000256" key="7">
    <source>
        <dbReference type="ARBA" id="ARBA00039150"/>
    </source>
</evidence>
<dbReference type="EMBL" id="UYYA01005066">
    <property type="protein sequence ID" value="VDM64087.1"/>
    <property type="molecule type" value="Genomic_DNA"/>
</dbReference>
<dbReference type="Proteomes" id="UP000267027">
    <property type="component" value="Unassembled WGS sequence"/>
</dbReference>
<dbReference type="GO" id="GO:0019915">
    <property type="term" value="P:lipid storage"/>
    <property type="evidence" value="ECO:0007669"/>
    <property type="project" value="InterPro"/>
</dbReference>
<dbReference type="PANTHER" id="PTHR13390">
    <property type="entry name" value="LIPASE"/>
    <property type="match status" value="1"/>
</dbReference>
<proteinExistence type="inferred from homology"/>
<dbReference type="InterPro" id="IPR019363">
    <property type="entry name" value="LDAH"/>
</dbReference>
<dbReference type="SUPFAM" id="SSF53474">
    <property type="entry name" value="alpha/beta-Hydrolases"/>
    <property type="match status" value="1"/>
</dbReference>
<dbReference type="AlphaFoldDB" id="A0A158PMB7"/>
<evidence type="ECO:0000313" key="10">
    <source>
        <dbReference type="Proteomes" id="UP000267027"/>
    </source>
</evidence>
<evidence type="ECO:0000313" key="9">
    <source>
        <dbReference type="EMBL" id="VDM64087.1"/>
    </source>
</evidence>
<keyword evidence="4" id="KW-0551">Lipid droplet</keyword>
<reference evidence="11" key="1">
    <citation type="submission" date="2016-04" db="UniProtKB">
        <authorList>
            <consortium name="WormBaseParasite"/>
        </authorList>
    </citation>
    <scope>IDENTIFICATION</scope>
</reference>
<keyword evidence="5" id="KW-0378">Hydrolase</keyword>
<evidence type="ECO:0000256" key="8">
    <source>
        <dbReference type="ARBA" id="ARBA00049527"/>
    </source>
</evidence>
<dbReference type="WBParaSite" id="ACOC_0001250101-mRNA-1">
    <property type="protein sequence ID" value="ACOC_0001250101-mRNA-1"/>
    <property type="gene ID" value="ACOC_0001250101"/>
</dbReference>
<sequence>MPCDISRYVDWVLLGDCWTRVSVIGPNPSMEVFREIRDISVVILILPGIPGSDGFCVDFGQKLLRCLLLRDEHAAFPKHRFKLDDQVQHQLDFVREHLPRTQKVHVLGHSIGRFIAFGRSLPCMKDDFNVKKAIGLFPIVEKMAESPNNVRLKQVLAVMSITQLVKTFEYYVGKKEFRSLKTIATLVAWKSSSGLQTIETVDDPRKARGPALLTEGAEVGMVTHNIR</sequence>
<reference evidence="9 10" key="2">
    <citation type="submission" date="2018-11" db="EMBL/GenBank/DDBJ databases">
        <authorList>
            <consortium name="Pathogen Informatics"/>
        </authorList>
    </citation>
    <scope>NUCLEOTIDE SEQUENCE [LARGE SCALE GENOMIC DNA]</scope>
    <source>
        <strain evidence="9 10">Costa Rica</strain>
    </source>
</reference>
<evidence type="ECO:0000313" key="11">
    <source>
        <dbReference type="WBParaSite" id="ACOC_0001250101-mRNA-1"/>
    </source>
</evidence>
<accession>A0A158PMB7</accession>
<evidence type="ECO:0000256" key="6">
    <source>
        <dbReference type="ARBA" id="ARBA00031924"/>
    </source>
</evidence>
<keyword evidence="10" id="KW-1185">Reference proteome</keyword>
<dbReference type="GO" id="GO:0004771">
    <property type="term" value="F:sterol ester esterase activity"/>
    <property type="evidence" value="ECO:0007669"/>
    <property type="project" value="UniProtKB-EC"/>
</dbReference>
<comment type="similarity">
    <text evidence="2">Belongs to the AB hydrolase superfamily. LDAH family.</text>
</comment>
<evidence type="ECO:0000256" key="3">
    <source>
        <dbReference type="ARBA" id="ARBA00019242"/>
    </source>
</evidence>
<evidence type="ECO:0000256" key="1">
    <source>
        <dbReference type="ARBA" id="ARBA00004502"/>
    </source>
</evidence>
<dbReference type="InterPro" id="IPR029058">
    <property type="entry name" value="AB_hydrolase_fold"/>
</dbReference>
<dbReference type="Pfam" id="PF10230">
    <property type="entry name" value="LIDHydrolase"/>
    <property type="match status" value="1"/>
</dbReference>
<comment type="catalytic activity">
    <reaction evidence="8">
        <text>a cholesterol ester + H2O = cholesterol + a fatty acid + H(+)</text>
        <dbReference type="Rhea" id="RHEA:36403"/>
        <dbReference type="ChEBI" id="CHEBI:15377"/>
        <dbReference type="ChEBI" id="CHEBI:15378"/>
        <dbReference type="ChEBI" id="CHEBI:16113"/>
        <dbReference type="ChEBI" id="CHEBI:17002"/>
        <dbReference type="ChEBI" id="CHEBI:28868"/>
        <dbReference type="EC" id="3.1.1.13"/>
    </reaction>
    <physiologicalReaction direction="left-to-right" evidence="8">
        <dbReference type="Rhea" id="RHEA:36404"/>
    </physiologicalReaction>
</comment>
<evidence type="ECO:0000256" key="5">
    <source>
        <dbReference type="ARBA" id="ARBA00022801"/>
    </source>
</evidence>
<comment type="subcellular location">
    <subcellularLocation>
        <location evidence="1">Lipid droplet</location>
    </subcellularLocation>
</comment>
<dbReference type="OrthoDB" id="448051at2759"/>
<evidence type="ECO:0000256" key="4">
    <source>
        <dbReference type="ARBA" id="ARBA00022677"/>
    </source>
</evidence>
<organism evidence="11">
    <name type="scientific">Angiostrongylus costaricensis</name>
    <name type="common">Nematode worm</name>
    <dbReference type="NCBI Taxonomy" id="334426"/>
    <lineage>
        <taxon>Eukaryota</taxon>
        <taxon>Metazoa</taxon>
        <taxon>Ecdysozoa</taxon>
        <taxon>Nematoda</taxon>
        <taxon>Chromadorea</taxon>
        <taxon>Rhabditida</taxon>
        <taxon>Rhabditina</taxon>
        <taxon>Rhabditomorpha</taxon>
        <taxon>Strongyloidea</taxon>
        <taxon>Metastrongylidae</taxon>
        <taxon>Angiostrongylus</taxon>
    </lineage>
</organism>
<name>A0A158PMB7_ANGCS</name>
<evidence type="ECO:0000256" key="2">
    <source>
        <dbReference type="ARBA" id="ARBA00008300"/>
    </source>
</evidence>
<dbReference type="EC" id="3.1.1.13" evidence="7"/>